<protein>
    <recommendedName>
        <fullName evidence="1">Rhodanese domain-containing protein</fullName>
    </recommendedName>
</protein>
<sequence>MSAEEIRAQIDAALSDHRPYEDIYLYCTCGLHIGDDGYSAHVADVLAEAGFLPTGVEYRELEDGYAGQLVSATGKVTAVSKPATRQRRYVTAWRESAS</sequence>
<evidence type="ECO:0000313" key="2">
    <source>
        <dbReference type="EMBL" id="MBF6358146.1"/>
    </source>
</evidence>
<evidence type="ECO:0000259" key="1">
    <source>
        <dbReference type="PROSITE" id="PS50206"/>
    </source>
</evidence>
<gene>
    <name evidence="2" type="ORF">IU449_26985</name>
</gene>
<dbReference type="PROSITE" id="PS50206">
    <property type="entry name" value="RHODANESE_3"/>
    <property type="match status" value="1"/>
</dbReference>
<keyword evidence="3" id="KW-1185">Reference proteome</keyword>
<feature type="domain" description="Rhodanese" evidence="1">
    <location>
        <begin position="2"/>
        <end position="71"/>
    </location>
</feature>
<evidence type="ECO:0000313" key="3">
    <source>
        <dbReference type="Proteomes" id="UP000707731"/>
    </source>
</evidence>
<name>A0ABS0DI54_9NOCA</name>
<dbReference type="EMBL" id="JADLQN010000010">
    <property type="protein sequence ID" value="MBF6358146.1"/>
    <property type="molecule type" value="Genomic_DNA"/>
</dbReference>
<reference evidence="2 3" key="1">
    <citation type="submission" date="2020-10" db="EMBL/GenBank/DDBJ databases">
        <title>Identification of Nocardia species via Next-generation sequencing and recognition of intraspecies genetic diversity.</title>
        <authorList>
            <person name="Li P."/>
            <person name="Li P."/>
            <person name="Lu B."/>
        </authorList>
    </citation>
    <scope>NUCLEOTIDE SEQUENCE [LARGE SCALE GENOMIC DNA]</scope>
    <source>
        <strain evidence="2 3">BJ06-0143</strain>
    </source>
</reference>
<proteinExistence type="predicted"/>
<dbReference type="RefSeq" id="WP_195004985.1">
    <property type="nucleotide sequence ID" value="NZ_JADLQN010000010.1"/>
</dbReference>
<comment type="caution">
    <text evidence="2">The sequence shown here is derived from an EMBL/GenBank/DDBJ whole genome shotgun (WGS) entry which is preliminary data.</text>
</comment>
<dbReference type="Proteomes" id="UP000707731">
    <property type="component" value="Unassembled WGS sequence"/>
</dbReference>
<organism evidence="2 3">
    <name type="scientific">Nocardia higoensis</name>
    <dbReference type="NCBI Taxonomy" id="228599"/>
    <lineage>
        <taxon>Bacteria</taxon>
        <taxon>Bacillati</taxon>
        <taxon>Actinomycetota</taxon>
        <taxon>Actinomycetes</taxon>
        <taxon>Mycobacteriales</taxon>
        <taxon>Nocardiaceae</taxon>
        <taxon>Nocardia</taxon>
    </lineage>
</organism>
<dbReference type="InterPro" id="IPR001763">
    <property type="entry name" value="Rhodanese-like_dom"/>
</dbReference>
<accession>A0ABS0DI54</accession>